<dbReference type="PRINTS" id="PR00463">
    <property type="entry name" value="EP450I"/>
</dbReference>
<evidence type="ECO:0000313" key="12">
    <source>
        <dbReference type="Proteomes" id="UP001050691"/>
    </source>
</evidence>
<keyword evidence="5 9" id="KW-0479">Metal-binding</keyword>
<comment type="similarity">
    <text evidence="3 10">Belongs to the cytochrome P450 family.</text>
</comment>
<dbReference type="InterPro" id="IPR050364">
    <property type="entry name" value="Cytochrome_P450_fung"/>
</dbReference>
<reference evidence="11" key="1">
    <citation type="submission" date="2021-10" db="EMBL/GenBank/DDBJ databases">
        <title>De novo Genome Assembly of Clathrus columnatus (Basidiomycota, Fungi) Using Illumina and Nanopore Sequence Data.</title>
        <authorList>
            <person name="Ogiso-Tanaka E."/>
            <person name="Itagaki H."/>
            <person name="Hosoya T."/>
            <person name="Hosaka K."/>
        </authorList>
    </citation>
    <scope>NUCLEOTIDE SEQUENCE</scope>
    <source>
        <strain evidence="11">MO-923</strain>
    </source>
</reference>
<dbReference type="GO" id="GO:0004497">
    <property type="term" value="F:monooxygenase activity"/>
    <property type="evidence" value="ECO:0007669"/>
    <property type="project" value="UniProtKB-KW"/>
</dbReference>
<keyword evidence="8 10" id="KW-0503">Monooxygenase</keyword>
<protein>
    <recommendedName>
        <fullName evidence="13">Cytochrome P450</fullName>
    </recommendedName>
</protein>
<name>A0AAV5ARG4_9AGAM</name>
<dbReference type="PANTHER" id="PTHR46300:SF7">
    <property type="entry name" value="P450, PUTATIVE (EUROFUNG)-RELATED"/>
    <property type="match status" value="1"/>
</dbReference>
<dbReference type="CDD" id="cd11065">
    <property type="entry name" value="CYP64-like"/>
    <property type="match status" value="1"/>
</dbReference>
<organism evidence="11 12">
    <name type="scientific">Clathrus columnatus</name>
    <dbReference type="NCBI Taxonomy" id="1419009"/>
    <lineage>
        <taxon>Eukaryota</taxon>
        <taxon>Fungi</taxon>
        <taxon>Dikarya</taxon>
        <taxon>Basidiomycota</taxon>
        <taxon>Agaricomycotina</taxon>
        <taxon>Agaricomycetes</taxon>
        <taxon>Phallomycetidae</taxon>
        <taxon>Phallales</taxon>
        <taxon>Clathraceae</taxon>
        <taxon>Clathrus</taxon>
    </lineage>
</organism>
<evidence type="ECO:0000256" key="1">
    <source>
        <dbReference type="ARBA" id="ARBA00001971"/>
    </source>
</evidence>
<evidence type="ECO:0000313" key="11">
    <source>
        <dbReference type="EMBL" id="GJJ16113.1"/>
    </source>
</evidence>
<dbReference type="GO" id="GO:0016705">
    <property type="term" value="F:oxidoreductase activity, acting on paired donors, with incorporation or reduction of molecular oxygen"/>
    <property type="evidence" value="ECO:0007669"/>
    <property type="project" value="InterPro"/>
</dbReference>
<evidence type="ECO:0000256" key="5">
    <source>
        <dbReference type="ARBA" id="ARBA00022723"/>
    </source>
</evidence>
<comment type="caution">
    <text evidence="11">The sequence shown here is derived from an EMBL/GenBank/DDBJ whole genome shotgun (WGS) entry which is preliminary data.</text>
</comment>
<dbReference type="GO" id="GO:0005506">
    <property type="term" value="F:iron ion binding"/>
    <property type="evidence" value="ECO:0007669"/>
    <property type="project" value="InterPro"/>
</dbReference>
<comment type="pathway">
    <text evidence="2">Secondary metabolite biosynthesis.</text>
</comment>
<dbReference type="InterPro" id="IPR036396">
    <property type="entry name" value="Cyt_P450_sf"/>
</dbReference>
<dbReference type="GO" id="GO:0020037">
    <property type="term" value="F:heme binding"/>
    <property type="evidence" value="ECO:0007669"/>
    <property type="project" value="InterPro"/>
</dbReference>
<keyword evidence="4 9" id="KW-0349">Heme</keyword>
<dbReference type="Gene3D" id="1.10.630.10">
    <property type="entry name" value="Cytochrome P450"/>
    <property type="match status" value="1"/>
</dbReference>
<dbReference type="InterPro" id="IPR002401">
    <property type="entry name" value="Cyt_P450_E_grp-I"/>
</dbReference>
<evidence type="ECO:0000256" key="10">
    <source>
        <dbReference type="RuleBase" id="RU000461"/>
    </source>
</evidence>
<evidence type="ECO:0000256" key="3">
    <source>
        <dbReference type="ARBA" id="ARBA00010617"/>
    </source>
</evidence>
<dbReference type="EMBL" id="BPWL01000013">
    <property type="protein sequence ID" value="GJJ16113.1"/>
    <property type="molecule type" value="Genomic_DNA"/>
</dbReference>
<dbReference type="Proteomes" id="UP001050691">
    <property type="component" value="Unassembled WGS sequence"/>
</dbReference>
<dbReference type="AlphaFoldDB" id="A0AAV5ARG4"/>
<dbReference type="SUPFAM" id="SSF48264">
    <property type="entry name" value="Cytochrome P450"/>
    <property type="match status" value="1"/>
</dbReference>
<evidence type="ECO:0000256" key="4">
    <source>
        <dbReference type="ARBA" id="ARBA00022617"/>
    </source>
</evidence>
<dbReference type="PANTHER" id="PTHR46300">
    <property type="entry name" value="P450, PUTATIVE (EUROFUNG)-RELATED-RELATED"/>
    <property type="match status" value="1"/>
</dbReference>
<evidence type="ECO:0000256" key="8">
    <source>
        <dbReference type="ARBA" id="ARBA00023033"/>
    </source>
</evidence>
<dbReference type="InterPro" id="IPR017972">
    <property type="entry name" value="Cyt_P450_CS"/>
</dbReference>
<evidence type="ECO:0008006" key="13">
    <source>
        <dbReference type="Google" id="ProtNLM"/>
    </source>
</evidence>
<sequence>MKKLSPRPFHKVDQLQLALANMAEGSASPKLQGGDDFAKIFELWILIKAGPFHFRRYWSAETFIQSLNSIELTLLLNGVDPIQDLVLFPLTQTGKLYNNPFRSYSKLPPGPPAWPIFGYLPGLPDTNPWGVFNKWSAIYGDVFYVPSFRNHVIVLNSAEATNDLLEKRGSIYSGRPYTVMLYELMDLARTTIFARYGSEKWRSHRKIYTQQMGITAVKKYRVYQSGAARNFLRTLLESPEDFSVHCRTLATEIIMNAAYGYQIAPKNDEMVELSESVNVGLGKAAQPGFFMIDNFPIPVTNVKMTVRHIPLFFPFTSFKTYAAEVRRAVDRQHFIPFRRVVEQMRKGTAKISLVSGSLSELDGVDFMNGMEEFDIEAFENRPDVRAISDIAGGIFRAGSATMVSVLQSFILAMVVSPASQKRAQEELDHVLSFSNNEIGKLPTFEDLEYLPYIKAMAQELLRWFPVAPTAVPHATTLEDTYKGYRIPKGSILIPNVRPDRFLPDETGKVAPEPLAAFGFGRRICPGRHLAEGSIQIMVASVLAVFNISPALDVNGNPIDVGHAFDGDSGLFK</sequence>
<evidence type="ECO:0000256" key="6">
    <source>
        <dbReference type="ARBA" id="ARBA00023002"/>
    </source>
</evidence>
<keyword evidence="6 10" id="KW-0560">Oxidoreductase</keyword>
<feature type="binding site" description="axial binding residue" evidence="9">
    <location>
        <position position="524"/>
    </location>
    <ligand>
        <name>heme</name>
        <dbReference type="ChEBI" id="CHEBI:30413"/>
    </ligand>
    <ligandPart>
        <name>Fe</name>
        <dbReference type="ChEBI" id="CHEBI:18248"/>
    </ligandPart>
</feature>
<evidence type="ECO:0000256" key="9">
    <source>
        <dbReference type="PIRSR" id="PIRSR602401-1"/>
    </source>
</evidence>
<dbReference type="InterPro" id="IPR001128">
    <property type="entry name" value="Cyt_P450"/>
</dbReference>
<evidence type="ECO:0000256" key="7">
    <source>
        <dbReference type="ARBA" id="ARBA00023004"/>
    </source>
</evidence>
<evidence type="ECO:0000256" key="2">
    <source>
        <dbReference type="ARBA" id="ARBA00005179"/>
    </source>
</evidence>
<gene>
    <name evidence="11" type="ORF">Clacol_010392</name>
</gene>
<dbReference type="PROSITE" id="PS00086">
    <property type="entry name" value="CYTOCHROME_P450"/>
    <property type="match status" value="1"/>
</dbReference>
<comment type="cofactor">
    <cofactor evidence="1 9">
        <name>heme</name>
        <dbReference type="ChEBI" id="CHEBI:30413"/>
    </cofactor>
</comment>
<proteinExistence type="inferred from homology"/>
<keyword evidence="12" id="KW-1185">Reference proteome</keyword>
<dbReference type="Pfam" id="PF00067">
    <property type="entry name" value="p450"/>
    <property type="match status" value="1"/>
</dbReference>
<keyword evidence="7 9" id="KW-0408">Iron</keyword>
<accession>A0AAV5ARG4</accession>